<comment type="caution">
    <text evidence="1">The sequence shown here is derived from an EMBL/GenBank/DDBJ whole genome shotgun (WGS) entry which is preliminary data.</text>
</comment>
<protein>
    <submittedName>
        <fullName evidence="1">Uncharacterized protein</fullName>
    </submittedName>
</protein>
<accession>A0A8J6C8T4</accession>
<name>A0A8J6C8T4_DIALT</name>
<gene>
    <name evidence="1" type="ORF">KFE25_000097</name>
</gene>
<organism evidence="1 2">
    <name type="scientific">Diacronema lutheri</name>
    <name type="common">Unicellular marine alga</name>
    <name type="synonym">Monochrysis lutheri</name>
    <dbReference type="NCBI Taxonomy" id="2081491"/>
    <lineage>
        <taxon>Eukaryota</taxon>
        <taxon>Haptista</taxon>
        <taxon>Haptophyta</taxon>
        <taxon>Pavlovophyceae</taxon>
        <taxon>Pavlovales</taxon>
        <taxon>Pavlovaceae</taxon>
        <taxon>Diacronema</taxon>
    </lineage>
</organism>
<dbReference type="AlphaFoldDB" id="A0A8J6C8T4"/>
<dbReference type="OrthoDB" id="69177at2759"/>
<reference evidence="1" key="1">
    <citation type="submission" date="2021-05" db="EMBL/GenBank/DDBJ databases">
        <title>The genome of the haptophyte Pavlova lutheri (Diacronema luteri, Pavlovales) - a model for lipid biosynthesis in eukaryotic algae.</title>
        <authorList>
            <person name="Hulatt C.J."/>
            <person name="Posewitz M.C."/>
        </authorList>
    </citation>
    <scope>NUCLEOTIDE SEQUENCE</scope>
    <source>
        <strain evidence="1">NIVA-4/92</strain>
    </source>
</reference>
<keyword evidence="2" id="KW-1185">Reference proteome</keyword>
<evidence type="ECO:0000313" key="1">
    <source>
        <dbReference type="EMBL" id="KAG8463929.1"/>
    </source>
</evidence>
<dbReference type="Gene3D" id="3.40.50.150">
    <property type="entry name" value="Vaccinia Virus protein VP39"/>
    <property type="match status" value="1"/>
</dbReference>
<dbReference type="Proteomes" id="UP000751190">
    <property type="component" value="Unassembled WGS sequence"/>
</dbReference>
<dbReference type="InterPro" id="IPR029063">
    <property type="entry name" value="SAM-dependent_MTases_sf"/>
</dbReference>
<dbReference type="EMBL" id="JAGTXO010000014">
    <property type="protein sequence ID" value="KAG8463929.1"/>
    <property type="molecule type" value="Genomic_DNA"/>
</dbReference>
<sequence>MMGREALVLEIADLLAAQPDGARAALCEDALHLAAQPAEARAALCAARLSASFGLGEATIESVLAELSMAAKYELTFGEYELTHVRQLLALGERGCVDHLAELGVTPNDRDRLAAHVFCADRPNVTCGGAFSPSWLRVARGLYSQHMGCENMGPLLYALAKFAKARRALEIGAGYTSLWLLQALADNQAELRRYASLERQSACSGLLVADVLEASAARESVLHCVDNLAHAQTTAHRVADAARELGIDAHLRFVQADAWTLADEWPQGPAELLDLLWFDFGAGGRLPQLLAAWWPRLAPGGLLIIHSTLTNALTRAWLETVRRPEPGAEPLGEVAHLSLLEPHKRYQNSCTILQKRGDGYAEPIHTLYP</sequence>
<evidence type="ECO:0000313" key="2">
    <source>
        <dbReference type="Proteomes" id="UP000751190"/>
    </source>
</evidence>
<dbReference type="OMA" id="NCAHEHT"/>
<dbReference type="SUPFAM" id="SSF53335">
    <property type="entry name" value="S-adenosyl-L-methionine-dependent methyltransferases"/>
    <property type="match status" value="1"/>
</dbReference>
<dbReference type="Pfam" id="PF13578">
    <property type="entry name" value="Methyltransf_24"/>
    <property type="match status" value="1"/>
</dbReference>
<proteinExistence type="predicted"/>